<proteinExistence type="inferred from homology"/>
<feature type="transmembrane region" description="Helical" evidence="8">
    <location>
        <begin position="9"/>
        <end position="29"/>
    </location>
</feature>
<evidence type="ECO:0000256" key="4">
    <source>
        <dbReference type="ARBA" id="ARBA00022692"/>
    </source>
</evidence>
<dbReference type="Proteomes" id="UP000051256">
    <property type="component" value="Unassembled WGS sequence"/>
</dbReference>
<keyword evidence="10" id="KW-1185">Reference proteome</keyword>
<dbReference type="EMBL" id="AYZR01000008">
    <property type="protein sequence ID" value="KRM93665.1"/>
    <property type="molecule type" value="Genomic_DNA"/>
</dbReference>
<dbReference type="PATRIC" id="fig|1423802.4.peg.393"/>
<feature type="transmembrane region" description="Helical" evidence="8">
    <location>
        <begin position="111"/>
        <end position="135"/>
    </location>
</feature>
<evidence type="ECO:0000256" key="5">
    <source>
        <dbReference type="ARBA" id="ARBA00022960"/>
    </source>
</evidence>
<evidence type="ECO:0000313" key="9">
    <source>
        <dbReference type="EMBL" id="KRM93665.1"/>
    </source>
</evidence>
<dbReference type="Pfam" id="PF04093">
    <property type="entry name" value="MreD"/>
    <property type="match status" value="1"/>
</dbReference>
<dbReference type="AlphaFoldDB" id="A0A0R2CPG8"/>
<feature type="transmembrane region" description="Helical" evidence="8">
    <location>
        <begin position="142"/>
        <end position="165"/>
    </location>
</feature>
<comment type="subcellular location">
    <subcellularLocation>
        <location evidence="1">Cell membrane</location>
        <topology evidence="1">Multi-pass membrane protein</topology>
    </subcellularLocation>
</comment>
<reference evidence="9 10" key="1">
    <citation type="journal article" date="2015" name="Genome Announc.">
        <title>Expanding the biotechnology potential of lactobacilli through comparative genomics of 213 strains and associated genera.</title>
        <authorList>
            <person name="Sun Z."/>
            <person name="Harris H.M."/>
            <person name="McCann A."/>
            <person name="Guo C."/>
            <person name="Argimon S."/>
            <person name="Zhang W."/>
            <person name="Yang X."/>
            <person name="Jeffery I.B."/>
            <person name="Cooney J.C."/>
            <person name="Kagawa T.F."/>
            <person name="Liu W."/>
            <person name="Song Y."/>
            <person name="Salvetti E."/>
            <person name="Wrobel A."/>
            <person name="Rasinkangas P."/>
            <person name="Parkhill J."/>
            <person name="Rea M.C."/>
            <person name="O'Sullivan O."/>
            <person name="Ritari J."/>
            <person name="Douillard F.P."/>
            <person name="Paul Ross R."/>
            <person name="Yang R."/>
            <person name="Briner A.E."/>
            <person name="Felis G.E."/>
            <person name="de Vos W.M."/>
            <person name="Barrangou R."/>
            <person name="Klaenhammer T.R."/>
            <person name="Caufield P.W."/>
            <person name="Cui Y."/>
            <person name="Zhang H."/>
            <person name="O'Toole P.W."/>
        </authorList>
    </citation>
    <scope>NUCLEOTIDE SEQUENCE [LARGE SCALE GENOMIC DNA]</scope>
    <source>
        <strain evidence="9 10">DSM 24302</strain>
    </source>
</reference>
<dbReference type="InterPro" id="IPR007227">
    <property type="entry name" value="Cell_shape_determining_MreD"/>
</dbReference>
<keyword evidence="7 8" id="KW-0472">Membrane</keyword>
<keyword evidence="5" id="KW-0133">Cell shape</keyword>
<dbReference type="NCBIfam" id="TIGR03426">
    <property type="entry name" value="shape_MreD"/>
    <property type="match status" value="1"/>
</dbReference>
<gene>
    <name evidence="9" type="ORF">FC56_GL000382</name>
</gene>
<dbReference type="STRING" id="1423802.FC56_GL000382"/>
<feature type="transmembrane region" description="Helical" evidence="8">
    <location>
        <begin position="35"/>
        <end position="56"/>
    </location>
</feature>
<evidence type="ECO:0000256" key="6">
    <source>
        <dbReference type="ARBA" id="ARBA00022989"/>
    </source>
</evidence>
<feature type="transmembrane region" description="Helical" evidence="8">
    <location>
        <begin position="63"/>
        <end position="91"/>
    </location>
</feature>
<evidence type="ECO:0000313" key="10">
    <source>
        <dbReference type="Proteomes" id="UP000051256"/>
    </source>
</evidence>
<dbReference type="RefSeq" id="WP_054668993.1">
    <property type="nucleotide sequence ID" value="NZ_AYZR01000008.1"/>
</dbReference>
<dbReference type="GO" id="GO:0008360">
    <property type="term" value="P:regulation of cell shape"/>
    <property type="evidence" value="ECO:0007669"/>
    <property type="project" value="UniProtKB-KW"/>
</dbReference>
<comment type="caution">
    <text evidence="9">The sequence shown here is derived from an EMBL/GenBank/DDBJ whole genome shotgun (WGS) entry which is preliminary data.</text>
</comment>
<protein>
    <submittedName>
        <fullName evidence="9">Cell shape determining protein MreD</fullName>
    </submittedName>
</protein>
<organism evidence="9 10">
    <name type="scientific">Lentilactobacillus senioris DSM 24302 = JCM 17472</name>
    <dbReference type="NCBI Taxonomy" id="1423802"/>
    <lineage>
        <taxon>Bacteria</taxon>
        <taxon>Bacillati</taxon>
        <taxon>Bacillota</taxon>
        <taxon>Bacilli</taxon>
        <taxon>Lactobacillales</taxon>
        <taxon>Lactobacillaceae</taxon>
        <taxon>Lentilactobacillus</taxon>
    </lineage>
</organism>
<accession>A0A0R2CPG8</accession>
<evidence type="ECO:0000256" key="1">
    <source>
        <dbReference type="ARBA" id="ARBA00004651"/>
    </source>
</evidence>
<dbReference type="GO" id="GO:0005886">
    <property type="term" value="C:plasma membrane"/>
    <property type="evidence" value="ECO:0007669"/>
    <property type="project" value="UniProtKB-SubCell"/>
</dbReference>
<sequence>MTKRIPVEVIFFVGLILMFFLDGSVSLVFSNELYAFPNAMVPYLTVLWLMLSMIFIDRSSLRIGLWAAVIGFIFDMYYTGLLGVFVFIFPLVIYLGRLIFETLPPNFFSSFLVYFIMITLVEGISCLANVVVGLVNISMTDFLVNILAPTLALNLVLFAILYFPIERLYQAFNR</sequence>
<name>A0A0R2CPG8_9LACO</name>
<evidence type="ECO:0000256" key="7">
    <source>
        <dbReference type="ARBA" id="ARBA00023136"/>
    </source>
</evidence>
<comment type="similarity">
    <text evidence="2">Belongs to the MreD family.</text>
</comment>
<evidence type="ECO:0000256" key="3">
    <source>
        <dbReference type="ARBA" id="ARBA00022475"/>
    </source>
</evidence>
<evidence type="ECO:0000256" key="2">
    <source>
        <dbReference type="ARBA" id="ARBA00007776"/>
    </source>
</evidence>
<keyword evidence="6 8" id="KW-1133">Transmembrane helix</keyword>
<keyword evidence="3" id="KW-1003">Cell membrane</keyword>
<keyword evidence="4 8" id="KW-0812">Transmembrane</keyword>
<evidence type="ECO:0000256" key="8">
    <source>
        <dbReference type="SAM" id="Phobius"/>
    </source>
</evidence>